<keyword evidence="2" id="KW-1185">Reference proteome</keyword>
<accession>A0A926F8U0</accession>
<comment type="caution">
    <text evidence="1">The sequence shown here is derived from an EMBL/GenBank/DDBJ whole genome shotgun (WGS) entry which is preliminary data.</text>
</comment>
<dbReference type="Pfam" id="PF02620">
    <property type="entry name" value="YceD"/>
    <property type="match status" value="1"/>
</dbReference>
<dbReference type="EMBL" id="JACRTE010000005">
    <property type="protein sequence ID" value="MBC8596393.1"/>
    <property type="molecule type" value="Genomic_DNA"/>
</dbReference>
<dbReference type="Proteomes" id="UP000647416">
    <property type="component" value="Unassembled WGS sequence"/>
</dbReference>
<protein>
    <submittedName>
        <fullName evidence="1">DUF177 domain-containing protein</fullName>
    </submittedName>
</protein>
<gene>
    <name evidence="1" type="ORF">H8706_05875</name>
</gene>
<dbReference type="PANTHER" id="PTHR34374:SF1">
    <property type="entry name" value="LARGE RIBOSOMAL RNA SUBUNIT ACCUMULATION PROTEIN YCED HOMOLOG 1, CHLOROPLASTIC"/>
    <property type="match status" value="1"/>
</dbReference>
<evidence type="ECO:0000313" key="1">
    <source>
        <dbReference type="EMBL" id="MBC8596393.1"/>
    </source>
</evidence>
<proteinExistence type="predicted"/>
<reference evidence="1" key="1">
    <citation type="submission" date="2020-08" db="EMBL/GenBank/DDBJ databases">
        <title>Genome public.</title>
        <authorList>
            <person name="Liu C."/>
            <person name="Sun Q."/>
        </authorList>
    </citation>
    <scope>NUCLEOTIDE SEQUENCE</scope>
    <source>
        <strain evidence="1">NSJ-50</strain>
    </source>
</reference>
<dbReference type="AlphaFoldDB" id="A0A926F8U0"/>
<dbReference type="InterPro" id="IPR003772">
    <property type="entry name" value="YceD"/>
</dbReference>
<sequence length="162" mass="17643">MKIDVSDILVSDGQSKKISADIALENAEFNGNFLRFTKPVSVCGTAENIGGSVVLSLKADTRFETECAKCLENFGVDFSYDINETFVKNGASDDVCTLCGSEIDLSDVVLQHLYMNLPISFICKDDCKGLCQKCGQNLNKGECTCGDDDIDPRMAALLNFKK</sequence>
<organism evidence="1 2">
    <name type="scientific">Qingrenia yutianensis</name>
    <dbReference type="NCBI Taxonomy" id="2763676"/>
    <lineage>
        <taxon>Bacteria</taxon>
        <taxon>Bacillati</taxon>
        <taxon>Bacillota</taxon>
        <taxon>Clostridia</taxon>
        <taxon>Eubacteriales</taxon>
        <taxon>Oscillospiraceae</taxon>
        <taxon>Qingrenia</taxon>
    </lineage>
</organism>
<evidence type="ECO:0000313" key="2">
    <source>
        <dbReference type="Proteomes" id="UP000647416"/>
    </source>
</evidence>
<dbReference type="PANTHER" id="PTHR34374">
    <property type="entry name" value="LARGE RIBOSOMAL RNA SUBUNIT ACCUMULATION PROTEIN YCED HOMOLOG 1, CHLOROPLASTIC"/>
    <property type="match status" value="1"/>
</dbReference>
<name>A0A926F8U0_9FIRM</name>
<dbReference type="RefSeq" id="WP_178347769.1">
    <property type="nucleotide sequence ID" value="NZ_JACRTE010000005.1"/>
</dbReference>